<reference evidence="3" key="1">
    <citation type="submission" date="2025-08" db="UniProtKB">
        <authorList>
            <consortium name="RefSeq"/>
        </authorList>
    </citation>
    <scope>IDENTIFICATION</scope>
</reference>
<evidence type="ECO:0000313" key="2">
    <source>
        <dbReference type="Proteomes" id="UP001515500"/>
    </source>
</evidence>
<protein>
    <submittedName>
        <fullName evidence="3">Elastin-like</fullName>
    </submittedName>
</protein>
<feature type="region of interest" description="Disordered" evidence="1">
    <location>
        <begin position="57"/>
        <end position="80"/>
    </location>
</feature>
<name>A0AB40C5I7_DIOCR</name>
<gene>
    <name evidence="3" type="primary">LOC120271595</name>
</gene>
<dbReference type="GeneID" id="120271595"/>
<organism evidence="2 3">
    <name type="scientific">Dioscorea cayennensis subsp. rotundata</name>
    <name type="common">White Guinea yam</name>
    <name type="synonym">Dioscorea rotundata</name>
    <dbReference type="NCBI Taxonomy" id="55577"/>
    <lineage>
        <taxon>Eukaryota</taxon>
        <taxon>Viridiplantae</taxon>
        <taxon>Streptophyta</taxon>
        <taxon>Embryophyta</taxon>
        <taxon>Tracheophyta</taxon>
        <taxon>Spermatophyta</taxon>
        <taxon>Magnoliopsida</taxon>
        <taxon>Liliopsida</taxon>
        <taxon>Dioscoreales</taxon>
        <taxon>Dioscoreaceae</taxon>
        <taxon>Dioscorea</taxon>
    </lineage>
</organism>
<dbReference type="AlphaFoldDB" id="A0AB40C5I7"/>
<accession>A0AB40C5I7</accession>
<feature type="region of interest" description="Disordered" evidence="1">
    <location>
        <begin position="150"/>
        <end position="173"/>
    </location>
</feature>
<dbReference type="Proteomes" id="UP001515500">
    <property type="component" value="Chromosome 11"/>
</dbReference>
<feature type="region of interest" description="Disordered" evidence="1">
    <location>
        <begin position="215"/>
        <end position="237"/>
    </location>
</feature>
<evidence type="ECO:0000313" key="3">
    <source>
        <dbReference type="RefSeq" id="XP_039134210.1"/>
    </source>
</evidence>
<evidence type="ECO:0000256" key="1">
    <source>
        <dbReference type="SAM" id="MobiDB-lite"/>
    </source>
</evidence>
<proteinExistence type="predicted"/>
<feature type="region of interest" description="Disordered" evidence="1">
    <location>
        <begin position="1"/>
        <end position="22"/>
    </location>
</feature>
<sequence>MARTATVSPGGCPWATSNSAGGRAVLPRSWRRRPAFGHPGLAGPCASCPRFRANPPLHKGGPQRFPRRPRRGAGVPVGHLGVGGARRAPIAWDMARTGHGKSGWLPVGYLELGRWPGGAAALVAAPPAFGHPGLAGPCASCPRFRANPPLHKGGPQRFPRRPRRGAGVPVGHLGVGGRAARPIAWDMARTVMASPGGCPWATRTRPVAGRCCRARGGAARPSATPVSLGRARRAPASALTRHCTRAVPNGSLAVRGRGAGVPVGHLGVGGRGAPHRLGHGAHGYGKSGWLPVGHLELGRWPGGAAALVAAPPGLRHPGPAGPCASCPRFPR</sequence>
<dbReference type="RefSeq" id="XP_039134210.1">
    <property type="nucleotide sequence ID" value="XM_039278276.1"/>
</dbReference>
<keyword evidence="2" id="KW-1185">Reference proteome</keyword>